<dbReference type="Gene3D" id="3.20.20.30">
    <property type="entry name" value="Luciferase-like domain"/>
    <property type="match status" value="1"/>
</dbReference>
<evidence type="ECO:0000256" key="1">
    <source>
        <dbReference type="ARBA" id="ARBA00007789"/>
    </source>
</evidence>
<dbReference type="PANTHER" id="PTHR30137">
    <property type="entry name" value="LUCIFERASE-LIKE MONOOXYGENASE"/>
    <property type="match status" value="1"/>
</dbReference>
<keyword evidence="4" id="KW-1185">Reference proteome</keyword>
<sequence>MKVKLSILDQSPISDGQNAHEALQQTAELALKAEEWGYTRFWVSEHHDASTLAGSSPEILMAHLATITSTIRIGSGGVMLPHYSPYKVAENFKVLEALFPGRIDAGMGRAPGGMPRATYALNKGQYQNREQFPDQVDELLMYLHDALPEDHKYEGLKATPITQSAPPVWMLGTNEGSASLAAEKGLPYVFAQFINSEGGVEAAKHYRTNFQASDYYQQPEQALAVFCICAETEEEANRVASSLDLLLIMQQQGMPVEGTPTPEQAAEYEYSSLEWELVQLNRERMSVGTPETVRKQLERLADDFQAEEIMLVTITYYFYDKLKSFELIANEFLKGAKENETD</sequence>
<dbReference type="GO" id="GO:0005829">
    <property type="term" value="C:cytosol"/>
    <property type="evidence" value="ECO:0007669"/>
    <property type="project" value="TreeGrafter"/>
</dbReference>
<dbReference type="InterPro" id="IPR011251">
    <property type="entry name" value="Luciferase-like_dom"/>
</dbReference>
<dbReference type="AlphaFoldDB" id="A0A1T4YN03"/>
<evidence type="ECO:0000313" key="4">
    <source>
        <dbReference type="Proteomes" id="UP000190042"/>
    </source>
</evidence>
<evidence type="ECO:0000313" key="3">
    <source>
        <dbReference type="EMBL" id="SKB02631.1"/>
    </source>
</evidence>
<feature type="domain" description="Luciferase-like" evidence="2">
    <location>
        <begin position="6"/>
        <end position="301"/>
    </location>
</feature>
<protein>
    <submittedName>
        <fullName evidence="3">Luciferase family oxidoreductase, group 1</fullName>
    </submittedName>
</protein>
<dbReference type="Pfam" id="PF00296">
    <property type="entry name" value="Bac_luciferase"/>
    <property type="match status" value="1"/>
</dbReference>
<gene>
    <name evidence="3" type="ORF">SAMN04244570_3022</name>
</gene>
<organism evidence="3 4">
    <name type="scientific">Sporosarcina newyorkensis</name>
    <dbReference type="NCBI Taxonomy" id="759851"/>
    <lineage>
        <taxon>Bacteria</taxon>
        <taxon>Bacillati</taxon>
        <taxon>Bacillota</taxon>
        <taxon>Bacilli</taxon>
        <taxon>Bacillales</taxon>
        <taxon>Caryophanaceae</taxon>
        <taxon>Sporosarcina</taxon>
    </lineage>
</organism>
<dbReference type="Proteomes" id="UP000190042">
    <property type="component" value="Unassembled WGS sequence"/>
</dbReference>
<dbReference type="EMBL" id="FUYJ01000006">
    <property type="protein sequence ID" value="SKB02631.1"/>
    <property type="molecule type" value="Genomic_DNA"/>
</dbReference>
<dbReference type="FunFam" id="3.20.20.30:FF:000002">
    <property type="entry name" value="LLM class flavin-dependent oxidoreductase"/>
    <property type="match status" value="1"/>
</dbReference>
<dbReference type="SUPFAM" id="SSF51679">
    <property type="entry name" value="Bacterial luciferase-like"/>
    <property type="match status" value="1"/>
</dbReference>
<proteinExistence type="predicted"/>
<dbReference type="GO" id="GO:0016705">
    <property type="term" value="F:oxidoreductase activity, acting on paired donors, with incorporation or reduction of molecular oxygen"/>
    <property type="evidence" value="ECO:0007669"/>
    <property type="project" value="InterPro"/>
</dbReference>
<accession>A0A1T4YN03</accession>
<dbReference type="RefSeq" id="WP_078818204.1">
    <property type="nucleotide sequence ID" value="NZ_FUYJ01000006.1"/>
</dbReference>
<dbReference type="InterPro" id="IPR019949">
    <property type="entry name" value="CmoO-like"/>
</dbReference>
<comment type="similarity">
    <text evidence="1">To bacterial alkanal monooxygenase alpha and beta chains.</text>
</comment>
<name>A0A1T4YN03_9BACL</name>
<dbReference type="NCBIfam" id="TIGR03558">
    <property type="entry name" value="oxido_grp_1"/>
    <property type="match status" value="1"/>
</dbReference>
<reference evidence="4" key="1">
    <citation type="submission" date="2017-02" db="EMBL/GenBank/DDBJ databases">
        <authorList>
            <person name="Varghese N."/>
            <person name="Submissions S."/>
        </authorList>
    </citation>
    <scope>NUCLEOTIDE SEQUENCE [LARGE SCALE GENOMIC DNA]</scope>
    <source>
        <strain evidence="4">DSM 23966</strain>
    </source>
</reference>
<dbReference type="InterPro" id="IPR050766">
    <property type="entry name" value="Bact_Lucif_Oxidored"/>
</dbReference>
<evidence type="ECO:0000259" key="2">
    <source>
        <dbReference type="Pfam" id="PF00296"/>
    </source>
</evidence>
<dbReference type="InterPro" id="IPR036661">
    <property type="entry name" value="Luciferase-like_sf"/>
</dbReference>
<dbReference type="PANTHER" id="PTHR30137:SF19">
    <property type="entry name" value="LUCIFERASE-LIKE MONOOXYGENASE"/>
    <property type="match status" value="1"/>
</dbReference>